<proteinExistence type="inferred from homology"/>
<keyword evidence="6 8" id="KW-1133">Transmembrane helix</keyword>
<evidence type="ECO:0000256" key="7">
    <source>
        <dbReference type="ARBA" id="ARBA00023136"/>
    </source>
</evidence>
<evidence type="ECO:0000256" key="5">
    <source>
        <dbReference type="ARBA" id="ARBA00022840"/>
    </source>
</evidence>
<dbReference type="InterPro" id="IPR036640">
    <property type="entry name" value="ABC1_TM_sf"/>
</dbReference>
<dbReference type="AlphaFoldDB" id="A0A6V7GUJ5"/>
<sequence length="155" mass="18026">SNYYYTDPFQKFFISKCFILLTQLSDDNHEMNWLHGVLIVIERWRIELENSKKHRGEPSLLRTIFRTFWWEYTILALIQILNEFVIRLGTPILLGGLLRYFKKNTTETYETALLYAAGICVATAVNVVSMNHALFGAFHVGGRVRVATCSVVYRK</sequence>
<dbReference type="InterPro" id="IPR050173">
    <property type="entry name" value="ABC_transporter_C-like"/>
</dbReference>
<dbReference type="GO" id="GO:0005524">
    <property type="term" value="F:ATP binding"/>
    <property type="evidence" value="ECO:0007669"/>
    <property type="project" value="UniProtKB-KW"/>
</dbReference>
<dbReference type="Gene3D" id="1.20.1560.10">
    <property type="entry name" value="ABC transporter type 1, transmembrane domain"/>
    <property type="match status" value="1"/>
</dbReference>
<dbReference type="OrthoDB" id="6500128at2759"/>
<comment type="subcellular location">
    <subcellularLocation>
        <location evidence="1">Membrane</location>
        <topology evidence="1">Multi-pass membrane protein</topology>
    </subcellularLocation>
</comment>
<dbReference type="GO" id="GO:0016020">
    <property type="term" value="C:membrane"/>
    <property type="evidence" value="ECO:0007669"/>
    <property type="project" value="UniProtKB-SubCell"/>
</dbReference>
<evidence type="ECO:0000256" key="3">
    <source>
        <dbReference type="ARBA" id="ARBA00022692"/>
    </source>
</evidence>
<organism evidence="9 10">
    <name type="scientific">Heterotrigona itama</name>
    <dbReference type="NCBI Taxonomy" id="395501"/>
    <lineage>
        <taxon>Eukaryota</taxon>
        <taxon>Metazoa</taxon>
        <taxon>Ecdysozoa</taxon>
        <taxon>Arthropoda</taxon>
        <taxon>Hexapoda</taxon>
        <taxon>Insecta</taxon>
        <taxon>Pterygota</taxon>
        <taxon>Neoptera</taxon>
        <taxon>Endopterygota</taxon>
        <taxon>Hymenoptera</taxon>
        <taxon>Apocrita</taxon>
        <taxon>Aculeata</taxon>
        <taxon>Apoidea</taxon>
        <taxon>Anthophila</taxon>
        <taxon>Apidae</taxon>
        <taxon>Heterotrigona</taxon>
    </lineage>
</organism>
<evidence type="ECO:0000256" key="8">
    <source>
        <dbReference type="SAM" id="Phobius"/>
    </source>
</evidence>
<reference evidence="9" key="1">
    <citation type="submission" date="2020-07" db="EMBL/GenBank/DDBJ databases">
        <authorList>
            <person name="Nazaruddin N."/>
        </authorList>
    </citation>
    <scope>NUCLEOTIDE SEQUENCE</scope>
</reference>
<keyword evidence="10" id="KW-1185">Reference proteome</keyword>
<comment type="caution">
    <text evidence="9">The sequence shown here is derived from an EMBL/GenBank/DDBJ whole genome shotgun (WGS) entry which is preliminary data.</text>
</comment>
<evidence type="ECO:0000313" key="9">
    <source>
        <dbReference type="EMBL" id="CAD1468873.1"/>
    </source>
</evidence>
<keyword evidence="5" id="KW-0067">ATP-binding</keyword>
<keyword evidence="3 8" id="KW-0812">Transmembrane</keyword>
<accession>A0A6V7GUJ5</accession>
<feature type="non-terminal residue" evidence="9">
    <location>
        <position position="1"/>
    </location>
</feature>
<keyword evidence="7 8" id="KW-0472">Membrane</keyword>
<feature type="transmembrane region" description="Helical" evidence="8">
    <location>
        <begin position="113"/>
        <end position="135"/>
    </location>
</feature>
<dbReference type="PANTHER" id="PTHR24223:SF456">
    <property type="entry name" value="MULTIDRUG RESISTANCE-ASSOCIATED PROTEIN LETHAL(2)03659"/>
    <property type="match status" value="1"/>
</dbReference>
<feature type="non-terminal residue" evidence="9">
    <location>
        <position position="155"/>
    </location>
</feature>
<gene>
    <name evidence="9" type="ORF">MHI_LOCUS77458</name>
</gene>
<evidence type="ECO:0000256" key="1">
    <source>
        <dbReference type="ARBA" id="ARBA00004141"/>
    </source>
</evidence>
<dbReference type="GO" id="GO:0042626">
    <property type="term" value="F:ATPase-coupled transmembrane transporter activity"/>
    <property type="evidence" value="ECO:0007669"/>
    <property type="project" value="TreeGrafter"/>
</dbReference>
<evidence type="ECO:0000313" key="10">
    <source>
        <dbReference type="Proteomes" id="UP000752696"/>
    </source>
</evidence>
<dbReference type="SUPFAM" id="SSF90123">
    <property type="entry name" value="ABC transporter transmembrane region"/>
    <property type="match status" value="1"/>
</dbReference>
<evidence type="ECO:0000256" key="4">
    <source>
        <dbReference type="ARBA" id="ARBA00022741"/>
    </source>
</evidence>
<comment type="similarity">
    <text evidence="2">Belongs to the ABC transporter superfamily. ABCC family. Conjugate transporter (TC 3.A.1.208) subfamily.</text>
</comment>
<dbReference type="EMBL" id="CAJDYZ010001441">
    <property type="protein sequence ID" value="CAD1468873.1"/>
    <property type="molecule type" value="Genomic_DNA"/>
</dbReference>
<keyword evidence="4" id="KW-0547">Nucleotide-binding</keyword>
<evidence type="ECO:0000256" key="2">
    <source>
        <dbReference type="ARBA" id="ARBA00009726"/>
    </source>
</evidence>
<name>A0A6V7GUJ5_9HYME</name>
<dbReference type="PANTHER" id="PTHR24223">
    <property type="entry name" value="ATP-BINDING CASSETTE SUB-FAMILY C"/>
    <property type="match status" value="1"/>
</dbReference>
<feature type="transmembrane region" description="Helical" evidence="8">
    <location>
        <begin position="84"/>
        <end position="101"/>
    </location>
</feature>
<dbReference type="Proteomes" id="UP000752696">
    <property type="component" value="Unassembled WGS sequence"/>
</dbReference>
<evidence type="ECO:0000256" key="6">
    <source>
        <dbReference type="ARBA" id="ARBA00022989"/>
    </source>
</evidence>
<protein>
    <recommendedName>
        <fullName evidence="11">ABC transmembrane type-1 domain-containing protein</fullName>
    </recommendedName>
</protein>
<evidence type="ECO:0008006" key="11">
    <source>
        <dbReference type="Google" id="ProtNLM"/>
    </source>
</evidence>